<accession>A0ABW0LRA7</accession>
<evidence type="ECO:0008006" key="3">
    <source>
        <dbReference type="Google" id="ProtNLM"/>
    </source>
</evidence>
<organism evidence="1 2">
    <name type="scientific">Cohnella suwonensis</name>
    <dbReference type="NCBI Taxonomy" id="696072"/>
    <lineage>
        <taxon>Bacteria</taxon>
        <taxon>Bacillati</taxon>
        <taxon>Bacillota</taxon>
        <taxon>Bacilli</taxon>
        <taxon>Bacillales</taxon>
        <taxon>Paenibacillaceae</taxon>
        <taxon>Cohnella</taxon>
    </lineage>
</organism>
<dbReference type="RefSeq" id="WP_209748714.1">
    <property type="nucleotide sequence ID" value="NZ_JBHSMH010000011.1"/>
</dbReference>
<evidence type="ECO:0000313" key="1">
    <source>
        <dbReference type="EMBL" id="MFC5468354.1"/>
    </source>
</evidence>
<comment type="caution">
    <text evidence="1">The sequence shown here is derived from an EMBL/GenBank/DDBJ whole genome shotgun (WGS) entry which is preliminary data.</text>
</comment>
<sequence>MNKTEADISPKKTYYVAVGAKSVLADKESASFEFAIRADEDEVRQLQELFEELQDSDEDKALHFEGNPLVSNDSDDETYNALFEDVYRMLHKLGTHETRKHIESMGILH</sequence>
<reference evidence="2" key="1">
    <citation type="journal article" date="2019" name="Int. J. Syst. Evol. Microbiol.">
        <title>The Global Catalogue of Microorganisms (GCM) 10K type strain sequencing project: providing services to taxonomists for standard genome sequencing and annotation.</title>
        <authorList>
            <consortium name="The Broad Institute Genomics Platform"/>
            <consortium name="The Broad Institute Genome Sequencing Center for Infectious Disease"/>
            <person name="Wu L."/>
            <person name="Ma J."/>
        </authorList>
    </citation>
    <scope>NUCLEOTIDE SEQUENCE [LARGE SCALE GENOMIC DNA]</scope>
    <source>
        <strain evidence="2">CCUG 57113</strain>
    </source>
</reference>
<name>A0ABW0LRA7_9BACL</name>
<keyword evidence="2" id="KW-1185">Reference proteome</keyword>
<dbReference type="EMBL" id="JBHSMH010000011">
    <property type="protein sequence ID" value="MFC5468354.1"/>
    <property type="molecule type" value="Genomic_DNA"/>
</dbReference>
<dbReference type="Proteomes" id="UP001596105">
    <property type="component" value="Unassembled WGS sequence"/>
</dbReference>
<gene>
    <name evidence="1" type="ORF">ACFPPD_06455</name>
</gene>
<proteinExistence type="predicted"/>
<protein>
    <recommendedName>
        <fullName evidence="3">Hydrolase</fullName>
    </recommendedName>
</protein>
<evidence type="ECO:0000313" key="2">
    <source>
        <dbReference type="Proteomes" id="UP001596105"/>
    </source>
</evidence>